<evidence type="ECO:0000313" key="2">
    <source>
        <dbReference type="EMBL" id="KWV51395.1"/>
    </source>
</evidence>
<reference evidence="2 3" key="1">
    <citation type="submission" date="2015-11" db="EMBL/GenBank/DDBJ databases">
        <title>Draft Genome Sequence of the Strain BR 10303 (Bradyrhizobium sp.) isolated from nodules of Centrolobium paraense.</title>
        <authorList>
            <person name="Zelli J.E."/>
            <person name="Simoes-Araujo J.L."/>
            <person name="Barauna A.C."/>
            <person name="Silva K."/>
        </authorList>
    </citation>
    <scope>NUCLEOTIDE SEQUENCE [LARGE SCALE GENOMIC DNA]</scope>
    <source>
        <strain evidence="2 3">BR 10303</strain>
    </source>
</reference>
<proteinExistence type="predicted"/>
<evidence type="ECO:0000256" key="1">
    <source>
        <dbReference type="SAM" id="MobiDB-lite"/>
    </source>
</evidence>
<sequence>MPYALFYQDAKLSKAYPTEADVWNLARKSGLVVDAVSDEERRSPRPILDNDYEIRPCQLDPNEDPDQNKADADREARTEPRLN</sequence>
<name>A0A125Q7K9_9BRAD</name>
<feature type="compositionally biased region" description="Basic and acidic residues" evidence="1">
    <location>
        <begin position="66"/>
        <end position="83"/>
    </location>
</feature>
<dbReference type="Proteomes" id="UP000057737">
    <property type="component" value="Unassembled WGS sequence"/>
</dbReference>
<evidence type="ECO:0000313" key="3">
    <source>
        <dbReference type="Proteomes" id="UP000057737"/>
    </source>
</evidence>
<accession>A0A125Q7K9</accession>
<organism evidence="2 3">
    <name type="scientific">Bradyrhizobium macuxiense</name>
    <dbReference type="NCBI Taxonomy" id="1755647"/>
    <lineage>
        <taxon>Bacteria</taxon>
        <taxon>Pseudomonadati</taxon>
        <taxon>Pseudomonadota</taxon>
        <taxon>Alphaproteobacteria</taxon>
        <taxon>Hyphomicrobiales</taxon>
        <taxon>Nitrobacteraceae</taxon>
        <taxon>Bradyrhizobium</taxon>
    </lineage>
</organism>
<dbReference type="AlphaFoldDB" id="A0A125Q7K9"/>
<comment type="caution">
    <text evidence="2">The sequence shown here is derived from an EMBL/GenBank/DDBJ whole genome shotgun (WGS) entry which is preliminary data.</text>
</comment>
<dbReference type="OrthoDB" id="8246446at2"/>
<gene>
    <name evidence="2" type="ORF">AS156_12475</name>
</gene>
<dbReference type="RefSeq" id="WP_066510737.1">
    <property type="nucleotide sequence ID" value="NZ_LNCU01000089.1"/>
</dbReference>
<feature type="region of interest" description="Disordered" evidence="1">
    <location>
        <begin position="36"/>
        <end position="83"/>
    </location>
</feature>
<keyword evidence="3" id="KW-1185">Reference proteome</keyword>
<dbReference type="EMBL" id="LNCU01000089">
    <property type="protein sequence ID" value="KWV51395.1"/>
    <property type="molecule type" value="Genomic_DNA"/>
</dbReference>
<protein>
    <submittedName>
        <fullName evidence="2">Uncharacterized protein</fullName>
    </submittedName>
</protein>